<comment type="caution">
    <text evidence="2">The sequence shown here is derived from an EMBL/GenBank/DDBJ whole genome shotgun (WGS) entry which is preliminary data.</text>
</comment>
<gene>
    <name evidence="2" type="ORF">AVEN_97219_1</name>
</gene>
<dbReference type="EMBL" id="BGPR01001297">
    <property type="protein sequence ID" value="GBM50397.1"/>
    <property type="molecule type" value="Genomic_DNA"/>
</dbReference>
<name>A0A4Y2GB32_ARAVE</name>
<dbReference type="AlphaFoldDB" id="A0A4Y2GB32"/>
<evidence type="ECO:0000313" key="3">
    <source>
        <dbReference type="Proteomes" id="UP000499080"/>
    </source>
</evidence>
<protein>
    <submittedName>
        <fullName evidence="2">Uncharacterized protein</fullName>
    </submittedName>
</protein>
<reference evidence="2 3" key="1">
    <citation type="journal article" date="2019" name="Sci. Rep.">
        <title>Orb-weaving spider Araneus ventricosus genome elucidates the spidroin gene catalogue.</title>
        <authorList>
            <person name="Kono N."/>
            <person name="Nakamura H."/>
            <person name="Ohtoshi R."/>
            <person name="Moran D.A.P."/>
            <person name="Shinohara A."/>
            <person name="Yoshida Y."/>
            <person name="Fujiwara M."/>
            <person name="Mori M."/>
            <person name="Tomita M."/>
            <person name="Arakawa K."/>
        </authorList>
    </citation>
    <scope>NUCLEOTIDE SEQUENCE [LARGE SCALE GENOMIC DNA]</scope>
</reference>
<organism evidence="2 3">
    <name type="scientific">Araneus ventricosus</name>
    <name type="common">Orbweaver spider</name>
    <name type="synonym">Epeira ventricosa</name>
    <dbReference type="NCBI Taxonomy" id="182803"/>
    <lineage>
        <taxon>Eukaryota</taxon>
        <taxon>Metazoa</taxon>
        <taxon>Ecdysozoa</taxon>
        <taxon>Arthropoda</taxon>
        <taxon>Chelicerata</taxon>
        <taxon>Arachnida</taxon>
        <taxon>Araneae</taxon>
        <taxon>Araneomorphae</taxon>
        <taxon>Entelegynae</taxon>
        <taxon>Araneoidea</taxon>
        <taxon>Araneidae</taxon>
        <taxon>Araneus</taxon>
    </lineage>
</organism>
<evidence type="ECO:0000256" key="1">
    <source>
        <dbReference type="SAM" id="MobiDB-lite"/>
    </source>
</evidence>
<sequence>MSERISRSRTRSFGGNRASSRGRSRKRFDPNASSPTGGGHREYTDQLLPVSKQEHASPGDIVMAWLQVPPPVIVRTSFGRCRVVAR</sequence>
<proteinExistence type="predicted"/>
<accession>A0A4Y2GB32</accession>
<keyword evidence="3" id="KW-1185">Reference proteome</keyword>
<dbReference type="Proteomes" id="UP000499080">
    <property type="component" value="Unassembled WGS sequence"/>
</dbReference>
<evidence type="ECO:0000313" key="2">
    <source>
        <dbReference type="EMBL" id="GBM50397.1"/>
    </source>
</evidence>
<feature type="region of interest" description="Disordered" evidence="1">
    <location>
        <begin position="1"/>
        <end position="54"/>
    </location>
</feature>